<dbReference type="AlphaFoldDB" id="G4N153"/>
<reference key="2">
    <citation type="submission" date="2011-05" db="EMBL/GenBank/DDBJ databases">
        <title>The Genome Sequence of Magnaporthe oryzae 70-15.</title>
        <authorList>
            <consortium name="The Broad Institute Genome Sequencing Platform"/>
            <person name="Ma L.-J."/>
            <person name="Dead R."/>
            <person name="Young S.K."/>
            <person name="Zeng Q."/>
            <person name="Gargeya S."/>
            <person name="Fitzgerald M."/>
            <person name="Haas B."/>
            <person name="Abouelleil A."/>
            <person name="Alvarado L."/>
            <person name="Arachchi H.M."/>
            <person name="Berlin A."/>
            <person name="Brown A."/>
            <person name="Chapman S.B."/>
            <person name="Chen Z."/>
            <person name="Dunbar C."/>
            <person name="Freedman E."/>
            <person name="Gearin G."/>
            <person name="Gellesch M."/>
            <person name="Goldberg J."/>
            <person name="Griggs A."/>
            <person name="Gujja S."/>
            <person name="Heiman D."/>
            <person name="Howarth C."/>
            <person name="Larson L."/>
            <person name="Lui A."/>
            <person name="MacDonald P.J.P."/>
            <person name="Mehta T."/>
            <person name="Montmayeur A."/>
            <person name="Murphy C."/>
            <person name="Neiman D."/>
            <person name="Pearson M."/>
            <person name="Priest M."/>
            <person name="Roberts A."/>
            <person name="Saif S."/>
            <person name="Shea T."/>
            <person name="Shenoy N."/>
            <person name="Sisk P."/>
            <person name="Stolte C."/>
            <person name="Sykes S."/>
            <person name="Yandava C."/>
            <person name="Wortman J."/>
            <person name="Nusbaum C."/>
            <person name="Birren B."/>
        </authorList>
    </citation>
    <scope>NUCLEOTIDE SEQUENCE</scope>
    <source>
        <strain>70-15</strain>
    </source>
</reference>
<dbReference type="KEGG" id="mgr:MGG_16637"/>
<keyword evidence="3" id="KW-1185">Reference proteome</keyword>
<dbReference type="VEuPathDB" id="FungiDB:MGG_16637"/>
<gene>
    <name evidence="2" type="ORF">MGG_16637</name>
</gene>
<dbReference type="HOGENOM" id="CLU_2210551_0_0_1"/>
<dbReference type="EMBL" id="CM001233">
    <property type="protein sequence ID" value="EHA51532.1"/>
    <property type="molecule type" value="Genomic_DNA"/>
</dbReference>
<dbReference type="InParanoid" id="G4N153"/>
<dbReference type="RefSeq" id="XP_003711339.1">
    <property type="nucleotide sequence ID" value="XM_003711291.1"/>
</dbReference>
<evidence type="ECO:0000256" key="1">
    <source>
        <dbReference type="SAM" id="MobiDB-lite"/>
    </source>
</evidence>
<evidence type="ECO:0000313" key="3">
    <source>
        <dbReference type="Proteomes" id="UP000009058"/>
    </source>
</evidence>
<evidence type="ECO:0000313" key="2">
    <source>
        <dbReference type="EMBL" id="EHA51532.1"/>
    </source>
</evidence>
<sequence>MSQTKTNQIEHSPFLCTIQWMAKIWAASVTSYPCRCNCMQAKPLGLPRPFSPVPSTKMSARGMPWVLGGSRGCPGLRLTLKGQDDQMQPIHSPKSPQPWAASQEDCA</sequence>
<accession>G4N153</accession>
<name>G4N153_PYRO7</name>
<protein>
    <submittedName>
        <fullName evidence="2">Uncharacterized protein</fullName>
    </submittedName>
</protein>
<proteinExistence type="predicted"/>
<reference evidence="2 3" key="1">
    <citation type="journal article" date="2005" name="Nature">
        <title>The genome sequence of the rice blast fungus Magnaporthe grisea.</title>
        <authorList>
            <person name="Dean R.A."/>
            <person name="Talbot N.J."/>
            <person name="Ebbole D.J."/>
            <person name="Farman M.L."/>
            <person name="Mitchell T.K."/>
            <person name="Orbach M.J."/>
            <person name="Thon M."/>
            <person name="Kulkarni R."/>
            <person name="Xu J.R."/>
            <person name="Pan H."/>
            <person name="Read N.D."/>
            <person name="Lee Y.H."/>
            <person name="Carbone I."/>
            <person name="Brown D."/>
            <person name="Oh Y.Y."/>
            <person name="Donofrio N."/>
            <person name="Jeong J.S."/>
            <person name="Soanes D.M."/>
            <person name="Djonovic S."/>
            <person name="Kolomiets E."/>
            <person name="Rehmeyer C."/>
            <person name="Li W."/>
            <person name="Harding M."/>
            <person name="Kim S."/>
            <person name="Lebrun M.H."/>
            <person name="Bohnert H."/>
            <person name="Coughlan S."/>
            <person name="Butler J."/>
            <person name="Calvo S."/>
            <person name="Ma L.J."/>
            <person name="Nicol R."/>
            <person name="Purcell S."/>
            <person name="Nusbaum C."/>
            <person name="Galagan J.E."/>
            <person name="Birren B.W."/>
        </authorList>
    </citation>
    <scope>NUCLEOTIDE SEQUENCE [LARGE SCALE GENOMIC DNA]</scope>
    <source>
        <strain evidence="3">70-15 / ATCC MYA-4617 / FGSC 8958</strain>
    </source>
</reference>
<dbReference type="GeneID" id="12987035"/>
<dbReference type="Proteomes" id="UP000009058">
    <property type="component" value="Chromosome 3"/>
</dbReference>
<dbReference type="OrthoDB" id="10454947at2759"/>
<feature type="region of interest" description="Disordered" evidence="1">
    <location>
        <begin position="82"/>
        <end position="107"/>
    </location>
</feature>
<organism evidence="2 3">
    <name type="scientific">Pyricularia oryzae (strain 70-15 / ATCC MYA-4617 / FGSC 8958)</name>
    <name type="common">Rice blast fungus</name>
    <name type="synonym">Magnaporthe oryzae</name>
    <dbReference type="NCBI Taxonomy" id="242507"/>
    <lineage>
        <taxon>Eukaryota</taxon>
        <taxon>Fungi</taxon>
        <taxon>Dikarya</taxon>
        <taxon>Ascomycota</taxon>
        <taxon>Pezizomycotina</taxon>
        <taxon>Sordariomycetes</taxon>
        <taxon>Sordariomycetidae</taxon>
        <taxon>Magnaporthales</taxon>
        <taxon>Pyriculariaceae</taxon>
        <taxon>Pyricularia</taxon>
    </lineage>
</organism>